<dbReference type="Pfam" id="PF13936">
    <property type="entry name" value="HTH_38"/>
    <property type="match status" value="1"/>
</dbReference>
<dbReference type="AlphaFoldDB" id="A0A6A5TMN1"/>
<dbReference type="OrthoDB" id="5405453at2759"/>
<evidence type="ECO:0000313" key="3">
    <source>
        <dbReference type="Proteomes" id="UP000800035"/>
    </source>
</evidence>
<dbReference type="Proteomes" id="UP000800035">
    <property type="component" value="Unassembled WGS sequence"/>
</dbReference>
<evidence type="ECO:0000259" key="1">
    <source>
        <dbReference type="Pfam" id="PF13936"/>
    </source>
</evidence>
<dbReference type="SUPFAM" id="SSF46689">
    <property type="entry name" value="Homeodomain-like"/>
    <property type="match status" value="1"/>
</dbReference>
<keyword evidence="3" id="KW-1185">Reference proteome</keyword>
<reference evidence="2" key="1">
    <citation type="journal article" date="2020" name="Stud. Mycol.">
        <title>101 Dothideomycetes genomes: a test case for predicting lifestyles and emergence of pathogens.</title>
        <authorList>
            <person name="Haridas S."/>
            <person name="Albert R."/>
            <person name="Binder M."/>
            <person name="Bloem J."/>
            <person name="Labutti K."/>
            <person name="Salamov A."/>
            <person name="Andreopoulos B."/>
            <person name="Baker S."/>
            <person name="Barry K."/>
            <person name="Bills G."/>
            <person name="Bluhm B."/>
            <person name="Cannon C."/>
            <person name="Castanera R."/>
            <person name="Culley D."/>
            <person name="Daum C."/>
            <person name="Ezra D."/>
            <person name="Gonzalez J."/>
            <person name="Henrissat B."/>
            <person name="Kuo A."/>
            <person name="Liang C."/>
            <person name="Lipzen A."/>
            <person name="Lutzoni F."/>
            <person name="Magnuson J."/>
            <person name="Mondo S."/>
            <person name="Nolan M."/>
            <person name="Ohm R."/>
            <person name="Pangilinan J."/>
            <person name="Park H.-J."/>
            <person name="Ramirez L."/>
            <person name="Alfaro M."/>
            <person name="Sun H."/>
            <person name="Tritt A."/>
            <person name="Yoshinaga Y."/>
            <person name="Zwiers L.-H."/>
            <person name="Turgeon B."/>
            <person name="Goodwin S."/>
            <person name="Spatafora J."/>
            <person name="Crous P."/>
            <person name="Grigoriev I."/>
        </authorList>
    </citation>
    <scope>NUCLEOTIDE SEQUENCE</scope>
    <source>
        <strain evidence="2">CBS 675.92</strain>
    </source>
</reference>
<proteinExistence type="predicted"/>
<gene>
    <name evidence="2" type="ORF">CC80DRAFT_367646</name>
</gene>
<feature type="non-terminal residue" evidence="2">
    <location>
        <position position="115"/>
    </location>
</feature>
<dbReference type="InterPro" id="IPR009057">
    <property type="entry name" value="Homeodomain-like_sf"/>
</dbReference>
<name>A0A6A5TMN1_9PLEO</name>
<organism evidence="2 3">
    <name type="scientific">Byssothecium circinans</name>
    <dbReference type="NCBI Taxonomy" id="147558"/>
    <lineage>
        <taxon>Eukaryota</taxon>
        <taxon>Fungi</taxon>
        <taxon>Dikarya</taxon>
        <taxon>Ascomycota</taxon>
        <taxon>Pezizomycotina</taxon>
        <taxon>Dothideomycetes</taxon>
        <taxon>Pleosporomycetidae</taxon>
        <taxon>Pleosporales</taxon>
        <taxon>Massarineae</taxon>
        <taxon>Massarinaceae</taxon>
        <taxon>Byssothecium</taxon>
    </lineage>
</organism>
<dbReference type="EMBL" id="ML977001">
    <property type="protein sequence ID" value="KAF1953985.1"/>
    <property type="molecule type" value="Genomic_DNA"/>
</dbReference>
<dbReference type="InterPro" id="IPR025246">
    <property type="entry name" value="IS30-like_HTH"/>
</dbReference>
<evidence type="ECO:0000313" key="2">
    <source>
        <dbReference type="EMBL" id="KAF1953985.1"/>
    </source>
</evidence>
<feature type="non-terminal residue" evidence="2">
    <location>
        <position position="1"/>
    </location>
</feature>
<protein>
    <recommendedName>
        <fullName evidence="1">Transposase IS30-like HTH domain-containing protein</fullName>
    </recommendedName>
</protein>
<accession>A0A6A5TMN1</accession>
<sequence>TPTRRTRRTHQYLTRDDRLRIHTLHSIGLSHRAIADQLGVSKRQVTYALAAGRGLTPKQRKGRPAVLSAEQVDEIILFLRQNRSARQMSWQALATYFRENKGWNCTQWSVRHALK</sequence>
<feature type="domain" description="Transposase IS30-like HTH" evidence="1">
    <location>
        <begin position="10"/>
        <end position="42"/>
    </location>
</feature>